<keyword evidence="2" id="KW-1185">Reference proteome</keyword>
<name>D8UKT1_VOLCA</name>
<dbReference type="AlphaFoldDB" id="D8UKT1"/>
<dbReference type="KEGG" id="vcn:VOLCADRAFT_108537"/>
<evidence type="ECO:0000313" key="2">
    <source>
        <dbReference type="Proteomes" id="UP000001058"/>
    </source>
</evidence>
<feature type="non-terminal residue" evidence="1">
    <location>
        <position position="260"/>
    </location>
</feature>
<proteinExistence type="predicted"/>
<dbReference type="PANTHER" id="PTHR28069">
    <property type="entry name" value="GH20023P"/>
    <property type="match status" value="1"/>
</dbReference>
<reference evidence="1 2" key="1">
    <citation type="journal article" date="2010" name="Science">
        <title>Genomic analysis of organismal complexity in the multicellular green alga Volvox carteri.</title>
        <authorList>
            <person name="Prochnik S.E."/>
            <person name="Umen J."/>
            <person name="Nedelcu A.M."/>
            <person name="Hallmann A."/>
            <person name="Miller S.M."/>
            <person name="Nishii I."/>
            <person name="Ferris P."/>
            <person name="Kuo A."/>
            <person name="Mitros T."/>
            <person name="Fritz-Laylin L.K."/>
            <person name="Hellsten U."/>
            <person name="Chapman J."/>
            <person name="Simakov O."/>
            <person name="Rensing S.A."/>
            <person name="Terry A."/>
            <person name="Pangilinan J."/>
            <person name="Kapitonov V."/>
            <person name="Jurka J."/>
            <person name="Salamov A."/>
            <person name="Shapiro H."/>
            <person name="Schmutz J."/>
            <person name="Grimwood J."/>
            <person name="Lindquist E."/>
            <person name="Lucas S."/>
            <person name="Grigoriev I.V."/>
            <person name="Schmitt R."/>
            <person name="Kirk D."/>
            <person name="Rokhsar D.S."/>
        </authorList>
    </citation>
    <scope>NUCLEOTIDE SEQUENCE [LARGE SCALE GENOMIC DNA]</scope>
    <source>
        <strain evidence="2">f. Nagariensis / Eve</strain>
    </source>
</reference>
<dbReference type="PANTHER" id="PTHR28069:SF2">
    <property type="entry name" value="GH20023P"/>
    <property type="match status" value="1"/>
</dbReference>
<dbReference type="RefSeq" id="XP_002959269.1">
    <property type="nucleotide sequence ID" value="XM_002959223.1"/>
</dbReference>
<dbReference type="GeneID" id="9626244"/>
<sequence length="260" mass="27294">MIGPKFKAPISNVAQLTRPDPIRFCIAQRTNYASSGTACDHHGSAAAVQLPAAAGGGGGSGLSCCPHCHWGWVCDEHRTAYLTGPHAAVCMSYQHMNESQLLTHRYLTATGRLPNYVPDKPPPRPTGHSSGGVWEPVPAGWAAFRAWRPLPAFDGAMMCLLSKRMSQALTVIQALQHHYTPEQLALRSHIEVHVLGASAFEVPADLIWEEIINLMPGPRETKQQPAAAAAAAAAPAAAAAAESGTETGRIANGEGSAGGG</sequence>
<dbReference type="eggNOG" id="ENOG502S5VW">
    <property type="taxonomic scope" value="Eukaryota"/>
</dbReference>
<organism evidence="2">
    <name type="scientific">Volvox carteri f. nagariensis</name>
    <dbReference type="NCBI Taxonomy" id="3068"/>
    <lineage>
        <taxon>Eukaryota</taxon>
        <taxon>Viridiplantae</taxon>
        <taxon>Chlorophyta</taxon>
        <taxon>core chlorophytes</taxon>
        <taxon>Chlorophyceae</taxon>
        <taxon>CS clade</taxon>
        <taxon>Chlamydomonadales</taxon>
        <taxon>Volvocaceae</taxon>
        <taxon>Volvox</taxon>
    </lineage>
</organism>
<gene>
    <name evidence="1" type="ORF">VOLCADRAFT_108537</name>
</gene>
<accession>D8UKT1</accession>
<dbReference type="STRING" id="3068.D8UKT1"/>
<evidence type="ECO:0000313" key="1">
    <source>
        <dbReference type="EMBL" id="EFJ39668.1"/>
    </source>
</evidence>
<dbReference type="Proteomes" id="UP000001058">
    <property type="component" value="Unassembled WGS sequence"/>
</dbReference>
<protein>
    <submittedName>
        <fullName evidence="1">Uncharacterized protein</fullName>
    </submittedName>
</protein>
<dbReference type="EMBL" id="GL378459">
    <property type="protein sequence ID" value="EFJ39668.1"/>
    <property type="molecule type" value="Genomic_DNA"/>
</dbReference>
<dbReference type="InParanoid" id="D8UKT1"/>
<dbReference type="OrthoDB" id="537994at2759"/>